<keyword evidence="3" id="KW-1185">Reference proteome</keyword>
<gene>
    <name evidence="1" type="ORF">CRN84_21600</name>
    <name evidence="2" type="ORF">NCTC12282_05903</name>
</gene>
<evidence type="ECO:0000313" key="2">
    <source>
        <dbReference type="EMBL" id="VFS52603.1"/>
    </source>
</evidence>
<dbReference type="RefSeq" id="WP_029095260.1">
    <property type="nucleotide sequence ID" value="NZ_CAADJA010000002.1"/>
</dbReference>
<protein>
    <recommendedName>
        <fullName evidence="5">Immunity protein 26</fullName>
    </recommendedName>
</protein>
<evidence type="ECO:0008006" key="5">
    <source>
        <dbReference type="Google" id="ProtNLM"/>
    </source>
</evidence>
<evidence type="ECO:0000313" key="4">
    <source>
        <dbReference type="Proteomes" id="UP000373449"/>
    </source>
</evidence>
<dbReference type="OrthoDB" id="2626994at2"/>
<reference evidence="1" key="2">
    <citation type="submission" date="2017-09" db="EMBL/GenBank/DDBJ databases">
        <title>FDA dAtabase for Regulatory Grade micrObial Sequences (FDA-ARGOS): Supporting development and validation of Infectious Disease Dx tests.</title>
        <authorList>
            <person name="Minogue T."/>
            <person name="Wolcott M."/>
            <person name="Wasieloski L."/>
            <person name="Aguilar W."/>
            <person name="Moore D."/>
            <person name="Tallon L.J."/>
            <person name="Sadzewicz L."/>
            <person name="Ott S."/>
            <person name="Zhao X."/>
            <person name="Nagaraj S."/>
            <person name="Vavikolanu K."/>
            <person name="Aluvathingal J."/>
            <person name="Nadendla S."/>
            <person name="Sichtig H."/>
        </authorList>
    </citation>
    <scope>NUCLEOTIDE SEQUENCE</scope>
    <source>
        <strain evidence="1">FDAARGOS_387</strain>
    </source>
</reference>
<evidence type="ECO:0000313" key="3">
    <source>
        <dbReference type="Proteomes" id="UP000224974"/>
    </source>
</evidence>
<dbReference type="EMBL" id="PDDX01000001">
    <property type="protein sequence ID" value="PHI31737.1"/>
    <property type="molecule type" value="Genomic_DNA"/>
</dbReference>
<reference evidence="2 4" key="3">
    <citation type="submission" date="2019-03" db="EMBL/GenBank/DDBJ databases">
        <authorList>
            <consortium name="Pathogen Informatics"/>
        </authorList>
    </citation>
    <scope>NUCLEOTIDE SEQUENCE [LARGE SCALE GENOMIC DNA]</scope>
    <source>
        <strain evidence="2 4">NCTC12282</strain>
    </source>
</reference>
<reference evidence="3" key="1">
    <citation type="submission" date="2017-09" db="EMBL/GenBank/DDBJ databases">
        <title>FDA dAtabase for Regulatory Grade micrObial Sequences (FDA-ARGOS): Supporting development and validation of Infectious Disease Dx tests.</title>
        <authorList>
            <person name="Minogue T."/>
            <person name="Wolcott M."/>
            <person name="Wasieloski L."/>
            <person name="Aguilar W."/>
            <person name="Moore D."/>
            <person name="Tallon L."/>
            <person name="Sadzewicz L."/>
            <person name="Ott S."/>
            <person name="Zhao X."/>
            <person name="Nagaraj S."/>
            <person name="Vavikolanu K."/>
            <person name="Aluvathingal J."/>
            <person name="Nadendla S."/>
            <person name="Sichtig H."/>
        </authorList>
    </citation>
    <scope>NUCLEOTIDE SEQUENCE [LARGE SCALE GENOMIC DNA]</scope>
    <source>
        <strain evidence="3">FDAARGOS_387</strain>
    </source>
</reference>
<accession>A0A2C6DRA8</accession>
<dbReference type="AlphaFoldDB" id="A0A2C6DRA8"/>
<proteinExistence type="predicted"/>
<name>A0A2C6DRA8_9GAMM</name>
<dbReference type="Proteomes" id="UP000373449">
    <property type="component" value="Unassembled WGS sequence"/>
</dbReference>
<dbReference type="Proteomes" id="UP000224974">
    <property type="component" value="Unassembled WGS sequence"/>
</dbReference>
<dbReference type="EMBL" id="CAADJA010000002">
    <property type="protein sequence ID" value="VFS52603.1"/>
    <property type="molecule type" value="Genomic_DNA"/>
</dbReference>
<dbReference type="STRING" id="1111728.GCA_000427805_02857"/>
<sequence>MTTKISVGDVIMIPIAKVGIVPAQVLFVSKKYKNVIQMGVYQTCLTSSNDEFNYSDSFCELIYTSQEMIKKGDWILIGNHLVAEQYKDSSLRNVAGSLYINDDFIRRLAPDEYSKYPKMLVSGRGAVENRIRKNFPENILDGNPERPCP</sequence>
<organism evidence="1 3">
    <name type="scientific">Budvicia aquatica</name>
    <dbReference type="NCBI Taxonomy" id="82979"/>
    <lineage>
        <taxon>Bacteria</taxon>
        <taxon>Pseudomonadati</taxon>
        <taxon>Pseudomonadota</taxon>
        <taxon>Gammaproteobacteria</taxon>
        <taxon>Enterobacterales</taxon>
        <taxon>Budviciaceae</taxon>
        <taxon>Budvicia</taxon>
    </lineage>
</organism>
<evidence type="ECO:0000313" key="1">
    <source>
        <dbReference type="EMBL" id="PHI31737.1"/>
    </source>
</evidence>